<accession>A0ABS1F3I2</accession>
<reference evidence="3" key="1">
    <citation type="submission" date="2021-01" db="EMBL/GenBank/DDBJ databases">
        <title>Genome public.</title>
        <authorList>
            <person name="Liu C."/>
            <person name="Sun Q."/>
        </authorList>
    </citation>
    <scope>NUCLEOTIDE SEQUENCE [LARGE SCALE GENOMIC DNA]</scope>
    <source>
        <strain evidence="3">YIM B02556</strain>
    </source>
</reference>
<sequence>MIETQAFLFLALTGMIGHAVYMASGRGGFTVIEPEKDETEEEPGILFSSDRFQQAAQNEATSGETKSGKAKDRPFWIE</sequence>
<evidence type="ECO:0000313" key="3">
    <source>
        <dbReference type="Proteomes" id="UP000652760"/>
    </source>
</evidence>
<evidence type="ECO:0000313" key="2">
    <source>
        <dbReference type="EMBL" id="MBK1837857.1"/>
    </source>
</evidence>
<evidence type="ECO:0000256" key="1">
    <source>
        <dbReference type="SAM" id="MobiDB-lite"/>
    </source>
</evidence>
<feature type="compositionally biased region" description="Polar residues" evidence="1">
    <location>
        <begin position="50"/>
        <end position="65"/>
    </location>
</feature>
<protein>
    <submittedName>
        <fullName evidence="2">Uncharacterized protein</fullName>
    </submittedName>
</protein>
<dbReference type="EMBL" id="JAENHM010000030">
    <property type="protein sequence ID" value="MBK1837857.1"/>
    <property type="molecule type" value="Genomic_DNA"/>
</dbReference>
<dbReference type="Proteomes" id="UP000652760">
    <property type="component" value="Unassembled WGS sequence"/>
</dbReference>
<gene>
    <name evidence="2" type="ORF">JHL17_10570</name>
</gene>
<name>A0ABS1F3I2_9PROT</name>
<feature type="region of interest" description="Disordered" evidence="1">
    <location>
        <begin position="50"/>
        <end position="78"/>
    </location>
</feature>
<feature type="compositionally biased region" description="Basic and acidic residues" evidence="1">
    <location>
        <begin position="66"/>
        <end position="78"/>
    </location>
</feature>
<dbReference type="RefSeq" id="WP_200192812.1">
    <property type="nucleotide sequence ID" value="NZ_JAENHM010000030.1"/>
</dbReference>
<keyword evidence="3" id="KW-1185">Reference proteome</keyword>
<organism evidence="2 3">
    <name type="scientific">Azospirillum endophyticum</name>
    <dbReference type="NCBI Taxonomy" id="2800326"/>
    <lineage>
        <taxon>Bacteria</taxon>
        <taxon>Pseudomonadati</taxon>
        <taxon>Pseudomonadota</taxon>
        <taxon>Alphaproteobacteria</taxon>
        <taxon>Rhodospirillales</taxon>
        <taxon>Azospirillaceae</taxon>
        <taxon>Azospirillum</taxon>
    </lineage>
</organism>
<comment type="caution">
    <text evidence="2">The sequence shown here is derived from an EMBL/GenBank/DDBJ whole genome shotgun (WGS) entry which is preliminary data.</text>
</comment>
<proteinExistence type="predicted"/>